<proteinExistence type="predicted"/>
<name>A0AAE2BZL0_9LAMI</name>
<protein>
    <submittedName>
        <fullName evidence="1">Uncharacterized protein</fullName>
    </submittedName>
</protein>
<keyword evidence="2" id="KW-1185">Reference proteome</keyword>
<organism evidence="1 2">
    <name type="scientific">Sesamum angolense</name>
    <dbReference type="NCBI Taxonomy" id="2727404"/>
    <lineage>
        <taxon>Eukaryota</taxon>
        <taxon>Viridiplantae</taxon>
        <taxon>Streptophyta</taxon>
        <taxon>Embryophyta</taxon>
        <taxon>Tracheophyta</taxon>
        <taxon>Spermatophyta</taxon>
        <taxon>Magnoliopsida</taxon>
        <taxon>eudicotyledons</taxon>
        <taxon>Gunneridae</taxon>
        <taxon>Pentapetalae</taxon>
        <taxon>asterids</taxon>
        <taxon>lamiids</taxon>
        <taxon>Lamiales</taxon>
        <taxon>Pedaliaceae</taxon>
        <taxon>Sesamum</taxon>
    </lineage>
</organism>
<reference evidence="1" key="1">
    <citation type="submission" date="2020-06" db="EMBL/GenBank/DDBJ databases">
        <authorList>
            <person name="Li T."/>
            <person name="Hu X."/>
            <person name="Zhang T."/>
            <person name="Song X."/>
            <person name="Zhang H."/>
            <person name="Dai N."/>
            <person name="Sheng W."/>
            <person name="Hou X."/>
            <person name="Wei L."/>
        </authorList>
    </citation>
    <scope>NUCLEOTIDE SEQUENCE</scope>
    <source>
        <strain evidence="1">K16</strain>
        <tissue evidence="1">Leaf</tissue>
    </source>
</reference>
<sequence>MNSKTLSTVAFRLDLTMPPQRDATLLGTPTMRAIPCGASSSRVLFNNEWFEAGLLLNAHFSPPGCLFDHSPDAQLQLESDPKNIAIQDLVGELRKKVVFLAEAERHFDYQKAKLYFLKMGDRNTKYFHDMVKRNAAKSSILAITKSDDSTITSAMEIGQEFVAYFTSHLGTEVQTLLVGNDVFNWGPKLSSVLAFGALQGSHSVGDDLMLFSRGDLPSIHILMECLQEFKNVSGLTRSLRKSTDFGIFFETPEEHQLLGRIFVIPRMKVTLVSGIFSLGTWPSFPGYYGTSTAKQTRCRCSGSTMFISEEDQFGIGNRRRAIHHSSSGLPKSATELLTHLAR</sequence>
<accession>A0AAE2BZL0</accession>
<dbReference type="AlphaFoldDB" id="A0AAE2BZL0"/>
<reference evidence="1" key="2">
    <citation type="journal article" date="2024" name="Plant">
        <title>Genomic evolution and insights into agronomic trait innovations of Sesamum species.</title>
        <authorList>
            <person name="Miao H."/>
            <person name="Wang L."/>
            <person name="Qu L."/>
            <person name="Liu H."/>
            <person name="Sun Y."/>
            <person name="Le M."/>
            <person name="Wang Q."/>
            <person name="Wei S."/>
            <person name="Zheng Y."/>
            <person name="Lin W."/>
            <person name="Duan Y."/>
            <person name="Cao H."/>
            <person name="Xiong S."/>
            <person name="Wang X."/>
            <person name="Wei L."/>
            <person name="Li C."/>
            <person name="Ma Q."/>
            <person name="Ju M."/>
            <person name="Zhao R."/>
            <person name="Li G."/>
            <person name="Mu C."/>
            <person name="Tian Q."/>
            <person name="Mei H."/>
            <person name="Zhang T."/>
            <person name="Gao T."/>
            <person name="Zhang H."/>
        </authorList>
    </citation>
    <scope>NUCLEOTIDE SEQUENCE</scope>
    <source>
        <strain evidence="1">K16</strain>
    </source>
</reference>
<evidence type="ECO:0000313" key="2">
    <source>
        <dbReference type="Proteomes" id="UP001289374"/>
    </source>
</evidence>
<evidence type="ECO:0000313" key="1">
    <source>
        <dbReference type="EMBL" id="KAK4403205.1"/>
    </source>
</evidence>
<dbReference type="EMBL" id="JACGWL010000005">
    <property type="protein sequence ID" value="KAK4403205.1"/>
    <property type="molecule type" value="Genomic_DNA"/>
</dbReference>
<gene>
    <name evidence="1" type="ORF">Sango_1061200</name>
</gene>
<dbReference type="Proteomes" id="UP001289374">
    <property type="component" value="Unassembled WGS sequence"/>
</dbReference>
<comment type="caution">
    <text evidence="1">The sequence shown here is derived from an EMBL/GenBank/DDBJ whole genome shotgun (WGS) entry which is preliminary data.</text>
</comment>